<dbReference type="STRING" id="6412.T1G992"/>
<dbReference type="EMBL" id="KB097639">
    <property type="protein sequence ID" value="ESN92641.1"/>
    <property type="molecule type" value="Genomic_DNA"/>
</dbReference>
<dbReference type="GO" id="GO:0000981">
    <property type="term" value="F:DNA-binding transcription factor activity, RNA polymerase II-specific"/>
    <property type="evidence" value="ECO:0000318"/>
    <property type="project" value="GO_Central"/>
</dbReference>
<reference evidence="8" key="3">
    <citation type="submission" date="2015-06" db="UniProtKB">
        <authorList>
            <consortium name="EnsemblMetazoa"/>
        </authorList>
    </citation>
    <scope>IDENTIFICATION</scope>
</reference>
<dbReference type="Proteomes" id="UP000015101">
    <property type="component" value="Unassembled WGS sequence"/>
</dbReference>
<dbReference type="Pfam" id="PF00096">
    <property type="entry name" value="zf-C2H2"/>
    <property type="match status" value="3"/>
</dbReference>
<dbReference type="GO" id="GO:0008270">
    <property type="term" value="F:zinc ion binding"/>
    <property type="evidence" value="ECO:0007669"/>
    <property type="project" value="UniProtKB-KW"/>
</dbReference>
<dbReference type="OMA" id="WLPANGC"/>
<evidence type="ECO:0000256" key="2">
    <source>
        <dbReference type="ARBA" id="ARBA00022737"/>
    </source>
</evidence>
<dbReference type="InterPro" id="IPR013087">
    <property type="entry name" value="Znf_C2H2_type"/>
</dbReference>
<dbReference type="GeneID" id="20217639"/>
<dbReference type="InParanoid" id="T1G992"/>
<evidence type="ECO:0000256" key="3">
    <source>
        <dbReference type="ARBA" id="ARBA00022771"/>
    </source>
</evidence>
<dbReference type="KEGG" id="hro:HELRODRAFT_95960"/>
<keyword evidence="1" id="KW-0479">Metal-binding</keyword>
<name>T1G992_HELRO</name>
<dbReference type="PANTHER" id="PTHR24379:SF121">
    <property type="entry name" value="C2H2-TYPE DOMAIN-CONTAINING PROTEIN"/>
    <property type="match status" value="1"/>
</dbReference>
<dbReference type="FunFam" id="3.30.160.60:FF:000446">
    <property type="entry name" value="Zinc finger protein"/>
    <property type="match status" value="1"/>
</dbReference>
<evidence type="ECO:0000313" key="9">
    <source>
        <dbReference type="Proteomes" id="UP000015101"/>
    </source>
</evidence>
<accession>T1G992</accession>
<dbReference type="PROSITE" id="PS00028">
    <property type="entry name" value="ZINC_FINGER_C2H2_1"/>
    <property type="match status" value="5"/>
</dbReference>
<keyword evidence="9" id="KW-1185">Reference proteome</keyword>
<gene>
    <name evidence="8" type="primary">20217639</name>
    <name evidence="7" type="ORF">HELRODRAFT_95960</name>
</gene>
<dbReference type="EnsemblMetazoa" id="HelroT95960">
    <property type="protein sequence ID" value="HelroP95960"/>
    <property type="gene ID" value="HelroG95960"/>
</dbReference>
<evidence type="ECO:0000256" key="4">
    <source>
        <dbReference type="ARBA" id="ARBA00022833"/>
    </source>
</evidence>
<reference evidence="9" key="1">
    <citation type="submission" date="2012-12" db="EMBL/GenBank/DDBJ databases">
        <authorList>
            <person name="Hellsten U."/>
            <person name="Grimwood J."/>
            <person name="Chapman J.A."/>
            <person name="Shapiro H."/>
            <person name="Aerts A."/>
            <person name="Otillar R.P."/>
            <person name="Terry A.Y."/>
            <person name="Boore J.L."/>
            <person name="Simakov O."/>
            <person name="Marletaz F."/>
            <person name="Cho S.-J."/>
            <person name="Edsinger-Gonzales E."/>
            <person name="Havlak P."/>
            <person name="Kuo D.-H."/>
            <person name="Larsson T."/>
            <person name="Lv J."/>
            <person name="Arendt D."/>
            <person name="Savage R."/>
            <person name="Osoegawa K."/>
            <person name="de Jong P."/>
            <person name="Lindberg D.R."/>
            <person name="Seaver E.C."/>
            <person name="Weisblat D.A."/>
            <person name="Putnam N.H."/>
            <person name="Grigoriev I.V."/>
            <person name="Rokhsar D.S."/>
        </authorList>
    </citation>
    <scope>NUCLEOTIDE SEQUENCE</scope>
</reference>
<evidence type="ECO:0000256" key="1">
    <source>
        <dbReference type="ARBA" id="ARBA00022723"/>
    </source>
</evidence>
<keyword evidence="4" id="KW-0862">Zinc</keyword>
<dbReference type="OrthoDB" id="4748970at2759"/>
<dbReference type="RefSeq" id="XP_009028956.1">
    <property type="nucleotide sequence ID" value="XM_009030708.1"/>
</dbReference>
<dbReference type="EMBL" id="AMQM01001781">
    <property type="status" value="NOT_ANNOTATED_CDS"/>
    <property type="molecule type" value="Genomic_DNA"/>
</dbReference>
<dbReference type="PROSITE" id="PS50157">
    <property type="entry name" value="ZINC_FINGER_C2H2_2"/>
    <property type="match status" value="4"/>
</dbReference>
<proteinExistence type="predicted"/>
<keyword evidence="3 5" id="KW-0863">Zinc-finger</keyword>
<evidence type="ECO:0000313" key="7">
    <source>
        <dbReference type="EMBL" id="ESN92641.1"/>
    </source>
</evidence>
<feature type="domain" description="C2H2-type" evidence="6">
    <location>
        <begin position="214"/>
        <end position="238"/>
    </location>
</feature>
<dbReference type="GO" id="GO:0043565">
    <property type="term" value="F:sequence-specific DNA binding"/>
    <property type="evidence" value="ECO:0000318"/>
    <property type="project" value="GO_Central"/>
</dbReference>
<feature type="domain" description="C2H2-type" evidence="6">
    <location>
        <begin position="373"/>
        <end position="396"/>
    </location>
</feature>
<dbReference type="SUPFAM" id="SSF57667">
    <property type="entry name" value="beta-beta-alpha zinc fingers"/>
    <property type="match status" value="3"/>
</dbReference>
<reference evidence="7 9" key="2">
    <citation type="journal article" date="2013" name="Nature">
        <title>Insights into bilaterian evolution from three spiralian genomes.</title>
        <authorList>
            <person name="Simakov O."/>
            <person name="Marletaz F."/>
            <person name="Cho S.J."/>
            <person name="Edsinger-Gonzales E."/>
            <person name="Havlak P."/>
            <person name="Hellsten U."/>
            <person name="Kuo D.H."/>
            <person name="Larsson T."/>
            <person name="Lv J."/>
            <person name="Arendt D."/>
            <person name="Savage R."/>
            <person name="Osoegawa K."/>
            <person name="de Jong P."/>
            <person name="Grimwood J."/>
            <person name="Chapman J.A."/>
            <person name="Shapiro H."/>
            <person name="Aerts A."/>
            <person name="Otillar R.P."/>
            <person name="Terry A.Y."/>
            <person name="Boore J.L."/>
            <person name="Grigoriev I.V."/>
            <person name="Lindberg D.R."/>
            <person name="Seaver E.C."/>
            <person name="Weisblat D.A."/>
            <person name="Putnam N.H."/>
            <person name="Rokhsar D.S."/>
        </authorList>
    </citation>
    <scope>NUCLEOTIDE SEQUENCE</scope>
</reference>
<evidence type="ECO:0000313" key="8">
    <source>
        <dbReference type="EnsemblMetazoa" id="HelroP95960"/>
    </source>
</evidence>
<feature type="domain" description="C2H2-type" evidence="6">
    <location>
        <begin position="178"/>
        <end position="206"/>
    </location>
</feature>
<dbReference type="CTD" id="20217639"/>
<dbReference type="PANTHER" id="PTHR24379">
    <property type="entry name" value="KRAB AND ZINC FINGER DOMAIN-CONTAINING"/>
    <property type="match status" value="1"/>
</dbReference>
<evidence type="ECO:0000256" key="5">
    <source>
        <dbReference type="PROSITE-ProRule" id="PRU00042"/>
    </source>
</evidence>
<dbReference type="eggNOG" id="KOG1721">
    <property type="taxonomic scope" value="Eukaryota"/>
</dbReference>
<dbReference type="InterPro" id="IPR036236">
    <property type="entry name" value="Znf_C2H2_sf"/>
</dbReference>
<dbReference type="AlphaFoldDB" id="T1G992"/>
<keyword evidence="2" id="KW-0677">Repeat</keyword>
<dbReference type="GO" id="GO:0005634">
    <property type="term" value="C:nucleus"/>
    <property type="evidence" value="ECO:0000318"/>
    <property type="project" value="GO_Central"/>
</dbReference>
<dbReference type="SMART" id="SM00355">
    <property type="entry name" value="ZnF_C2H2"/>
    <property type="match status" value="8"/>
</dbReference>
<dbReference type="HOGENOM" id="CLU_646041_0_0_1"/>
<dbReference type="Gene3D" id="3.30.160.60">
    <property type="entry name" value="Classic Zinc Finger"/>
    <property type="match status" value="3"/>
</dbReference>
<feature type="domain" description="C2H2-type" evidence="6">
    <location>
        <begin position="338"/>
        <end position="366"/>
    </location>
</feature>
<organism evidence="8 9">
    <name type="scientific">Helobdella robusta</name>
    <name type="common">Californian leech</name>
    <dbReference type="NCBI Taxonomy" id="6412"/>
    <lineage>
        <taxon>Eukaryota</taxon>
        <taxon>Metazoa</taxon>
        <taxon>Spiralia</taxon>
        <taxon>Lophotrochozoa</taxon>
        <taxon>Annelida</taxon>
        <taxon>Clitellata</taxon>
        <taxon>Hirudinea</taxon>
        <taxon>Rhynchobdellida</taxon>
        <taxon>Glossiphoniidae</taxon>
        <taxon>Helobdella</taxon>
    </lineage>
</organism>
<evidence type="ECO:0000259" key="6">
    <source>
        <dbReference type="PROSITE" id="PS50157"/>
    </source>
</evidence>
<sequence>MNMMEESKFDSGESTNQLLFASTEEFPVPEKFCMDLDKKYSFKEFATHFNLNFNVDYFEVMNQHYDLNDFSGVIDFKVSVTLKKPGDKIERCSVLEDILNGHSNGKVSNPNEMTVKNETLDNSDYFDSDLDDDDDDDEFLLGDDFSPSANDMTKNFYNIKSEKVRLTGRSTEPRVSKPLCELCGEIFHQQKTYVRHMNTVHNMNLPYVNNQKSFNCSKCREEFPARHMLQKHEMEHRGFYFKCSRCKPSAALRFPTYSQLRTHYLKVHMVMKCKHCSEVCYGRVSYTEHLNSAHSEHKAERNSKGELKKYTCLTCNHVFYHAIKYKEHLVFQKNGMCYQCEVCDSTFAQNSALIQHMRINHPDKLPFKYRGAVGCEHCNKTFRNRAGLVQHKQTEHEDLMRRCSKCKRVFTSASALSNHLHHCTS</sequence>
<dbReference type="GO" id="GO:0006357">
    <property type="term" value="P:regulation of transcription by RNA polymerase II"/>
    <property type="evidence" value="ECO:0000318"/>
    <property type="project" value="GO_Central"/>
</dbReference>
<protein>
    <recommendedName>
        <fullName evidence="6">C2H2-type domain-containing protein</fullName>
    </recommendedName>
</protein>